<protein>
    <submittedName>
        <fullName evidence="1">Uncharacterized protein</fullName>
    </submittedName>
</protein>
<dbReference type="OrthoDB" id="1443931at2"/>
<dbReference type="EMBL" id="FPKV01000001">
    <property type="protein sequence ID" value="SFZ90594.1"/>
    <property type="molecule type" value="Genomic_DNA"/>
</dbReference>
<accession>A0A1K2IEA0</accession>
<organism evidence="1 2">
    <name type="scientific">Flaviramulus basaltis</name>
    <dbReference type="NCBI Taxonomy" id="369401"/>
    <lineage>
        <taxon>Bacteria</taxon>
        <taxon>Pseudomonadati</taxon>
        <taxon>Bacteroidota</taxon>
        <taxon>Flavobacteriia</taxon>
        <taxon>Flavobacteriales</taxon>
        <taxon>Flavobacteriaceae</taxon>
        <taxon>Flaviramulus</taxon>
    </lineage>
</organism>
<gene>
    <name evidence="1" type="ORF">SAMN05428642_1011027</name>
</gene>
<sequence>MNLKVLTVFSLILLFVSCKKTQDTEASETIEKQQSQDLTQQEISKLKYIEYALDSKTEDVIIDWKEYYQFQDIITNIKQGDLSFFYNNDEEVKLLVKNLKANIPAQVNSASISARLLVLETKLLKLESLSNLSTTSKEELLNTIKEFFVAFSNINFQMNKKIEFDNRDIEKP</sequence>
<dbReference type="STRING" id="369401.SAMN05428642_1011027"/>
<proteinExistence type="predicted"/>
<reference evidence="1 2" key="1">
    <citation type="submission" date="2016-10" db="EMBL/GenBank/DDBJ databases">
        <authorList>
            <person name="de Groot N.N."/>
        </authorList>
    </citation>
    <scope>NUCLEOTIDE SEQUENCE [LARGE SCALE GENOMIC DNA]</scope>
    <source>
        <strain evidence="1 2">DSM 18180</strain>
    </source>
</reference>
<dbReference type="AlphaFoldDB" id="A0A1K2IEA0"/>
<dbReference type="Proteomes" id="UP000182544">
    <property type="component" value="Unassembled WGS sequence"/>
</dbReference>
<keyword evidence="2" id="KW-1185">Reference proteome</keyword>
<dbReference type="RefSeq" id="WP_072400643.1">
    <property type="nucleotide sequence ID" value="NZ_FPKV01000001.1"/>
</dbReference>
<evidence type="ECO:0000313" key="1">
    <source>
        <dbReference type="EMBL" id="SFZ90594.1"/>
    </source>
</evidence>
<evidence type="ECO:0000313" key="2">
    <source>
        <dbReference type="Proteomes" id="UP000182544"/>
    </source>
</evidence>
<dbReference type="PROSITE" id="PS51257">
    <property type="entry name" value="PROKAR_LIPOPROTEIN"/>
    <property type="match status" value="1"/>
</dbReference>
<name>A0A1K2IEA0_9FLAO</name>